<dbReference type="InterPro" id="IPR007848">
    <property type="entry name" value="Small_mtfrase_dom"/>
</dbReference>
<accession>A0A8J2VBY9</accession>
<feature type="binding site" evidence="5">
    <location>
        <position position="189"/>
    </location>
    <ligand>
        <name>S-adenosyl-L-methionine</name>
        <dbReference type="ChEBI" id="CHEBI:59789"/>
    </ligand>
</feature>
<dbReference type="PROSITE" id="PS00092">
    <property type="entry name" value="N6_MTASE"/>
    <property type="match status" value="1"/>
</dbReference>
<evidence type="ECO:0000256" key="1">
    <source>
        <dbReference type="ARBA" id="ARBA00022603"/>
    </source>
</evidence>
<dbReference type="Gene3D" id="1.10.8.10">
    <property type="entry name" value="DNA helicase RuvA subunit, C-terminal domain"/>
    <property type="match status" value="1"/>
</dbReference>
<dbReference type="InterPro" id="IPR050320">
    <property type="entry name" value="N5-glutamine_MTase"/>
</dbReference>
<dbReference type="NCBIfam" id="TIGR00536">
    <property type="entry name" value="hemK_fam"/>
    <property type="match status" value="1"/>
</dbReference>
<feature type="domain" description="Release factor glutamine methyltransferase N-terminal" evidence="7">
    <location>
        <begin position="28"/>
        <end position="76"/>
    </location>
</feature>
<dbReference type="CDD" id="cd02440">
    <property type="entry name" value="AdoMet_MTases"/>
    <property type="match status" value="1"/>
</dbReference>
<organism evidence="8 9">
    <name type="scientific">Planktosalinus lacus</name>
    <dbReference type="NCBI Taxonomy" id="1526573"/>
    <lineage>
        <taxon>Bacteria</taxon>
        <taxon>Pseudomonadati</taxon>
        <taxon>Bacteroidota</taxon>
        <taxon>Flavobacteriia</taxon>
        <taxon>Flavobacteriales</taxon>
        <taxon>Flavobacteriaceae</taxon>
        <taxon>Planktosalinus</taxon>
    </lineage>
</organism>
<dbReference type="PANTHER" id="PTHR18895:SF74">
    <property type="entry name" value="MTRF1L RELEASE FACTOR GLUTAMINE METHYLTRANSFERASE"/>
    <property type="match status" value="1"/>
</dbReference>
<proteinExistence type="inferred from homology"/>
<dbReference type="RefSeq" id="WP_188442291.1">
    <property type="nucleotide sequence ID" value="NZ_BMGK01000008.1"/>
</dbReference>
<dbReference type="InterPro" id="IPR019874">
    <property type="entry name" value="RF_methyltr_PrmC"/>
</dbReference>
<comment type="caution">
    <text evidence="5">Lacks conserved residue(s) required for the propagation of feature annotation.</text>
</comment>
<evidence type="ECO:0000313" key="8">
    <source>
        <dbReference type="EMBL" id="GGD97325.1"/>
    </source>
</evidence>
<dbReference type="InterPro" id="IPR002052">
    <property type="entry name" value="DNA_methylase_N6_adenine_CS"/>
</dbReference>
<feature type="binding site" evidence="5">
    <location>
        <begin position="189"/>
        <end position="192"/>
    </location>
    <ligand>
        <name>substrate</name>
    </ligand>
</feature>
<reference evidence="8" key="2">
    <citation type="submission" date="2020-09" db="EMBL/GenBank/DDBJ databases">
        <authorList>
            <person name="Sun Q."/>
            <person name="Zhou Y."/>
        </authorList>
    </citation>
    <scope>NUCLEOTIDE SEQUENCE</scope>
    <source>
        <strain evidence="8">CGMCC 1.12924</strain>
    </source>
</reference>
<dbReference type="AlphaFoldDB" id="A0A8J2VBY9"/>
<dbReference type="Pfam" id="PF05175">
    <property type="entry name" value="MTS"/>
    <property type="match status" value="1"/>
</dbReference>
<keyword evidence="3 5" id="KW-0949">S-adenosyl-L-methionine</keyword>
<dbReference type="Gene3D" id="3.40.50.150">
    <property type="entry name" value="Vaccinia Virus protein VP39"/>
    <property type="match status" value="1"/>
</dbReference>
<evidence type="ECO:0000256" key="3">
    <source>
        <dbReference type="ARBA" id="ARBA00022691"/>
    </source>
</evidence>
<evidence type="ECO:0000256" key="5">
    <source>
        <dbReference type="HAMAP-Rule" id="MF_02126"/>
    </source>
</evidence>
<dbReference type="Pfam" id="PF17827">
    <property type="entry name" value="PrmC_N"/>
    <property type="match status" value="1"/>
</dbReference>
<sequence>MTLKEYRSLFKSKLETLYPEEEIGSFFYLLTEKFLKLKRVEVVLELQRKLTSDETFLFENALQQLEKEVPIQYIIGETEFFGLIFQVNPSVLIPRTETEDLVDWIIRDCADDIPEPSKILDIGTGSGCIAISLAKHLPDAEVTAMDISLSALETAKANATQNDVDVIFLEQDILSLNEFKSRFDIIVSNPPYVRDSEKQLMHTNVLSYEPHNALFVSDKNPLLFYKKIAEISLKSLNQKGKLYFEINEAFGEEVTAMLEDIGFKNILLNKDLFGKDRMISASI</sequence>
<gene>
    <name evidence="5 8" type="primary">prmC</name>
    <name evidence="8" type="ORF">GCM10011312_21060</name>
</gene>
<dbReference type="SUPFAM" id="SSF53335">
    <property type="entry name" value="S-adenosyl-L-methionine-dependent methyltransferases"/>
    <property type="match status" value="1"/>
</dbReference>
<dbReference type="GO" id="GO:0003676">
    <property type="term" value="F:nucleic acid binding"/>
    <property type="evidence" value="ECO:0007669"/>
    <property type="project" value="InterPro"/>
</dbReference>
<dbReference type="GO" id="GO:0102559">
    <property type="term" value="F:peptide chain release factor N(5)-glutamine methyltransferase activity"/>
    <property type="evidence" value="ECO:0007669"/>
    <property type="project" value="UniProtKB-EC"/>
</dbReference>
<feature type="binding site" evidence="5">
    <location>
        <begin position="123"/>
        <end position="127"/>
    </location>
    <ligand>
        <name>S-adenosyl-L-methionine</name>
        <dbReference type="ChEBI" id="CHEBI:59789"/>
    </ligand>
</feature>
<dbReference type="NCBIfam" id="TIGR03534">
    <property type="entry name" value="RF_mod_PrmC"/>
    <property type="match status" value="1"/>
</dbReference>
<evidence type="ECO:0000313" key="9">
    <source>
        <dbReference type="Proteomes" id="UP000652231"/>
    </source>
</evidence>
<comment type="similarity">
    <text evidence="5">Belongs to the protein N5-glutamine methyltransferase family. PrmC subfamily.</text>
</comment>
<evidence type="ECO:0000256" key="4">
    <source>
        <dbReference type="ARBA" id="ARBA00048391"/>
    </source>
</evidence>
<dbReference type="InterPro" id="IPR040758">
    <property type="entry name" value="PrmC_N"/>
</dbReference>
<comment type="function">
    <text evidence="5">Methylates the class 1 translation termination release factors RF1/PrfA and RF2/PrfB on the glutamine residue of the universally conserved GGQ motif.</text>
</comment>
<keyword evidence="9" id="KW-1185">Reference proteome</keyword>
<keyword evidence="2 5" id="KW-0808">Transferase</keyword>
<dbReference type="Proteomes" id="UP000652231">
    <property type="component" value="Unassembled WGS sequence"/>
</dbReference>
<dbReference type="InterPro" id="IPR029063">
    <property type="entry name" value="SAM-dependent_MTases_sf"/>
</dbReference>
<protein>
    <recommendedName>
        <fullName evidence="5">Release factor glutamine methyltransferase</fullName>
        <shortName evidence="5">RF MTase</shortName>
        <ecNumber evidence="5">2.1.1.297</ecNumber>
    </recommendedName>
    <alternativeName>
        <fullName evidence="5">N5-glutamine methyltransferase PrmC</fullName>
    </alternativeName>
    <alternativeName>
        <fullName evidence="5">Protein-(glutamine-N5) MTase PrmC</fullName>
    </alternativeName>
    <alternativeName>
        <fullName evidence="5">Protein-glutamine N-methyltransferase PrmC</fullName>
    </alternativeName>
</protein>
<dbReference type="EMBL" id="BMGK01000008">
    <property type="protein sequence ID" value="GGD97325.1"/>
    <property type="molecule type" value="Genomic_DNA"/>
</dbReference>
<feature type="binding site" evidence="5">
    <location>
        <position position="146"/>
    </location>
    <ligand>
        <name>S-adenosyl-L-methionine</name>
        <dbReference type="ChEBI" id="CHEBI:59789"/>
    </ligand>
</feature>
<feature type="domain" description="Methyltransferase small" evidence="6">
    <location>
        <begin position="117"/>
        <end position="201"/>
    </location>
</feature>
<keyword evidence="1 5" id="KW-0489">Methyltransferase</keyword>
<evidence type="ECO:0000256" key="2">
    <source>
        <dbReference type="ARBA" id="ARBA00022679"/>
    </source>
</evidence>
<evidence type="ECO:0000259" key="6">
    <source>
        <dbReference type="Pfam" id="PF05175"/>
    </source>
</evidence>
<dbReference type="GO" id="GO:0032259">
    <property type="term" value="P:methylation"/>
    <property type="evidence" value="ECO:0007669"/>
    <property type="project" value="UniProtKB-KW"/>
</dbReference>
<dbReference type="HAMAP" id="MF_02126">
    <property type="entry name" value="RF_methyltr_PrmC"/>
    <property type="match status" value="1"/>
</dbReference>
<dbReference type="InterPro" id="IPR004556">
    <property type="entry name" value="HemK-like"/>
</dbReference>
<dbReference type="EC" id="2.1.1.297" evidence="5"/>
<dbReference type="PANTHER" id="PTHR18895">
    <property type="entry name" value="HEMK METHYLTRANSFERASE"/>
    <property type="match status" value="1"/>
</dbReference>
<comment type="caution">
    <text evidence="8">The sequence shown here is derived from an EMBL/GenBank/DDBJ whole genome shotgun (WGS) entry which is preliminary data.</text>
</comment>
<comment type="catalytic activity">
    <reaction evidence="4 5">
        <text>L-glutaminyl-[peptide chain release factor] + S-adenosyl-L-methionine = N(5)-methyl-L-glutaminyl-[peptide chain release factor] + S-adenosyl-L-homocysteine + H(+)</text>
        <dbReference type="Rhea" id="RHEA:42896"/>
        <dbReference type="Rhea" id="RHEA-COMP:10271"/>
        <dbReference type="Rhea" id="RHEA-COMP:10272"/>
        <dbReference type="ChEBI" id="CHEBI:15378"/>
        <dbReference type="ChEBI" id="CHEBI:30011"/>
        <dbReference type="ChEBI" id="CHEBI:57856"/>
        <dbReference type="ChEBI" id="CHEBI:59789"/>
        <dbReference type="ChEBI" id="CHEBI:61891"/>
        <dbReference type="EC" id="2.1.1.297"/>
    </reaction>
</comment>
<reference evidence="8" key="1">
    <citation type="journal article" date="2014" name="Int. J. Syst. Evol. Microbiol.">
        <title>Complete genome sequence of Corynebacterium casei LMG S-19264T (=DSM 44701T), isolated from a smear-ripened cheese.</title>
        <authorList>
            <consortium name="US DOE Joint Genome Institute (JGI-PGF)"/>
            <person name="Walter F."/>
            <person name="Albersmeier A."/>
            <person name="Kalinowski J."/>
            <person name="Ruckert C."/>
        </authorList>
    </citation>
    <scope>NUCLEOTIDE SEQUENCE</scope>
    <source>
        <strain evidence="8">CGMCC 1.12924</strain>
    </source>
</reference>
<name>A0A8J2VBY9_9FLAO</name>
<evidence type="ECO:0000259" key="7">
    <source>
        <dbReference type="Pfam" id="PF17827"/>
    </source>
</evidence>